<dbReference type="KEGG" id="orm:HTY61_03025"/>
<proteinExistence type="predicted"/>
<keyword evidence="1" id="KW-1133">Transmembrane helix</keyword>
<keyword evidence="1" id="KW-0812">Transmembrane</keyword>
<feature type="transmembrane region" description="Helical" evidence="1">
    <location>
        <begin position="12"/>
        <end position="33"/>
    </location>
</feature>
<keyword evidence="3" id="KW-1185">Reference proteome</keyword>
<protein>
    <submittedName>
        <fullName evidence="2">Uncharacterized protein</fullName>
    </submittedName>
</protein>
<organism evidence="2 3">
    <name type="scientific">Oricola thermophila</name>
    <dbReference type="NCBI Taxonomy" id="2742145"/>
    <lineage>
        <taxon>Bacteria</taxon>
        <taxon>Pseudomonadati</taxon>
        <taxon>Pseudomonadota</taxon>
        <taxon>Alphaproteobacteria</taxon>
        <taxon>Hyphomicrobiales</taxon>
        <taxon>Ahrensiaceae</taxon>
        <taxon>Oricola</taxon>
    </lineage>
</organism>
<dbReference type="Proteomes" id="UP000509367">
    <property type="component" value="Chromosome"/>
</dbReference>
<sequence>MSGKTRKRNRLTPWFIGLAVILAAVIFVGYRMHASNCGISMGLELIVLGVMPVVYLALMFLTLESQE</sequence>
<evidence type="ECO:0000313" key="2">
    <source>
        <dbReference type="EMBL" id="QKV17515.1"/>
    </source>
</evidence>
<evidence type="ECO:0000313" key="3">
    <source>
        <dbReference type="Proteomes" id="UP000509367"/>
    </source>
</evidence>
<evidence type="ECO:0000256" key="1">
    <source>
        <dbReference type="SAM" id="Phobius"/>
    </source>
</evidence>
<reference evidence="2 3" key="1">
    <citation type="submission" date="2020-06" db="EMBL/GenBank/DDBJ databases">
        <title>Oricola thermophila sp. nov. isolated from a tidal sediments.</title>
        <authorList>
            <person name="Kwon K.K."/>
            <person name="Yang S.-H."/>
            <person name="Park M.-J."/>
        </authorList>
    </citation>
    <scope>NUCLEOTIDE SEQUENCE [LARGE SCALE GENOMIC DNA]</scope>
    <source>
        <strain evidence="2 3">MEBiC13590</strain>
    </source>
</reference>
<keyword evidence="1" id="KW-0472">Membrane</keyword>
<feature type="transmembrane region" description="Helical" evidence="1">
    <location>
        <begin position="45"/>
        <end position="63"/>
    </location>
</feature>
<name>A0A6N1VD49_9HYPH</name>
<gene>
    <name evidence="2" type="ORF">HTY61_03025</name>
</gene>
<accession>A0A6N1VD49</accession>
<dbReference type="EMBL" id="CP054836">
    <property type="protein sequence ID" value="QKV17515.1"/>
    <property type="molecule type" value="Genomic_DNA"/>
</dbReference>
<dbReference type="RefSeq" id="WP_175275412.1">
    <property type="nucleotide sequence ID" value="NZ_CP054836.1"/>
</dbReference>
<dbReference type="AlphaFoldDB" id="A0A6N1VD49"/>